<evidence type="ECO:0000256" key="2">
    <source>
        <dbReference type="ARBA" id="ARBA00012133"/>
    </source>
</evidence>
<feature type="coiled-coil region" evidence="7">
    <location>
        <begin position="179"/>
        <end position="456"/>
    </location>
</feature>
<dbReference type="InterPro" id="IPR017438">
    <property type="entry name" value="ATP-NAD_kinase_N"/>
</dbReference>
<keyword evidence="7" id="KW-0175">Coiled coil</keyword>
<gene>
    <name evidence="10" type="primary">Contig19842.g21042</name>
    <name evidence="10" type="ORF">STYLEM_11813</name>
</gene>
<sequence length="1219" mass="142951">MEKQVQQYQDQFKVKDQECKELKKSQALKDQKIEFLEIQINDLRQQLDDKDKQHQQMFMALNGGFSNDFEKSGSSQINNEKIESYQQEIKRLQNSHGIEVDNLISKVEFYQNKFNELELQTKLLKSDHEQELAQYQIFVQELESQKISFVEKFKHSENQRHLSQEQQETKFRKMVKLYENQLEERNNQSQQDIKDLQEQSEKEIMSLRNFYEMEKEKLELRLNEEKDKNQHRISILTEEFEQKLRDELQDREEEIECLQTELRESEQIHQGFAQQIEYELGLKQQMIENLDKQLRETKEKIELLENGKYSAFQKQIESFEQQRSEYNSKIERLQKELNEKDKNNALIQNQLDHANEELQKKNNEYEDLKQQYEDYKKQTQEKIDNLKKRISDFQDENLKYKVQIERERAQYRQQVKQKEEEIKSIQIARQTVQNQLADLQTEKNNLDRILNEKAIELRCCTCLCLYELNQFKDHIQNDRCKPAISKEQLQELKLKNRENYQGKNKDDISIYLNKFELVQDQQNEKISFKMSLSVSDKSGIQFELNMTRTLLQLIGLITYLVKREKENEIGKTAFKIQEQLMKNTGPTIKSDKNTQNILRISLQHFFNEILRNQQLMATNDHVKSFFEDIKIYKNLNNEREKQSQFKDIVIVECFDEANNAQSQKQSRMGKSLNSFRNSVNSTSGNTEETGKIDYRELQRQLGIETSTVSQRDSKLIKQDNGSKYPNYVELGSMKSKGQILSIASDHEEEEEVIEFVMPNTKQNQNDSSRKSSEHSRKSNGKYKEIPIDPLQYFEEDEGSQIKVEQITLNRASIKKRTNSEVPSANDIDDQSEEIKESFEETQRGELLRYEVFIIANPRSGSRKGAQLLKNYGGKLLQMVFNEKNANVQVFDVITQNQTNQSQLIVAVLGGDGSLGCFIDSIIQEQIIADNLSKIHFTGLPFGTGNDTGRAFGWGGDEGKLAKSLEYMVENLILGKRENLALWEVEFKSAETHGYSGSARIKISKEDEHYKKIMCCYFNVGLDAVISNDYEGRRTKSKALNKAKFTWLAIKHLLCSCSAFSVNNFLDSIHEIKEQKSHKLLDMSQIPVNPKMMLGTNLPSFYGGMQSEAWFKNKKNKGFSSEIIDDSRLGQQSYSDNKIELMGQHSIGRLFTLKEMRRYCQIEGPFEFHFRKDIPQQAPIFISIDGENYVMFGAEKLVFRQYHLAPYITIIRGPKKPFRT</sequence>
<keyword evidence="3" id="KW-0808">Transferase</keyword>
<evidence type="ECO:0000256" key="6">
    <source>
        <dbReference type="ARBA" id="ARBA00022840"/>
    </source>
</evidence>
<name>A0A078AP90_STYLE</name>
<feature type="region of interest" description="Disordered" evidence="8">
    <location>
        <begin position="756"/>
        <end position="783"/>
    </location>
</feature>
<feature type="compositionally biased region" description="Basic and acidic residues" evidence="8">
    <location>
        <begin position="767"/>
        <end position="783"/>
    </location>
</feature>
<evidence type="ECO:0000259" key="9">
    <source>
        <dbReference type="PROSITE" id="PS50146"/>
    </source>
</evidence>
<evidence type="ECO:0000313" key="11">
    <source>
        <dbReference type="Proteomes" id="UP000039865"/>
    </source>
</evidence>
<dbReference type="GO" id="GO:0005524">
    <property type="term" value="F:ATP binding"/>
    <property type="evidence" value="ECO:0007669"/>
    <property type="project" value="UniProtKB-KW"/>
</dbReference>
<feature type="domain" description="DAGKc" evidence="9">
    <location>
        <begin position="846"/>
        <end position="988"/>
    </location>
</feature>
<dbReference type="PANTHER" id="PTHR11255">
    <property type="entry name" value="DIACYLGLYCEROL KINASE"/>
    <property type="match status" value="1"/>
</dbReference>
<evidence type="ECO:0000256" key="4">
    <source>
        <dbReference type="ARBA" id="ARBA00022741"/>
    </source>
</evidence>
<evidence type="ECO:0000256" key="1">
    <source>
        <dbReference type="ARBA" id="ARBA00009280"/>
    </source>
</evidence>
<dbReference type="PANTHER" id="PTHR11255:SF121">
    <property type="entry name" value="DIACYLGLYCEROL KINASE (ATP)"/>
    <property type="match status" value="1"/>
</dbReference>
<evidence type="ECO:0000256" key="3">
    <source>
        <dbReference type="ARBA" id="ARBA00022679"/>
    </source>
</evidence>
<evidence type="ECO:0000256" key="8">
    <source>
        <dbReference type="SAM" id="MobiDB-lite"/>
    </source>
</evidence>
<evidence type="ECO:0000256" key="5">
    <source>
        <dbReference type="ARBA" id="ARBA00022777"/>
    </source>
</evidence>
<dbReference type="SUPFAM" id="SSF111331">
    <property type="entry name" value="NAD kinase/diacylglycerol kinase-like"/>
    <property type="match status" value="1"/>
</dbReference>
<feature type="compositionally biased region" description="Polar residues" evidence="8">
    <location>
        <begin position="660"/>
        <end position="687"/>
    </location>
</feature>
<keyword evidence="4" id="KW-0547">Nucleotide-binding</keyword>
<dbReference type="Proteomes" id="UP000039865">
    <property type="component" value="Unassembled WGS sequence"/>
</dbReference>
<dbReference type="OrthoDB" id="242257at2759"/>
<dbReference type="EMBL" id="CCKQ01011234">
    <property type="protein sequence ID" value="CDW82778.1"/>
    <property type="molecule type" value="Genomic_DNA"/>
</dbReference>
<organism evidence="10 11">
    <name type="scientific">Stylonychia lemnae</name>
    <name type="common">Ciliate</name>
    <dbReference type="NCBI Taxonomy" id="5949"/>
    <lineage>
        <taxon>Eukaryota</taxon>
        <taxon>Sar</taxon>
        <taxon>Alveolata</taxon>
        <taxon>Ciliophora</taxon>
        <taxon>Intramacronucleata</taxon>
        <taxon>Spirotrichea</taxon>
        <taxon>Stichotrichia</taxon>
        <taxon>Sporadotrichida</taxon>
        <taxon>Oxytrichidae</taxon>
        <taxon>Stylonychinae</taxon>
        <taxon>Stylonychia</taxon>
    </lineage>
</organism>
<dbReference type="InterPro" id="IPR037607">
    <property type="entry name" value="DGK"/>
</dbReference>
<dbReference type="GO" id="GO:0016020">
    <property type="term" value="C:membrane"/>
    <property type="evidence" value="ECO:0007669"/>
    <property type="project" value="TreeGrafter"/>
</dbReference>
<dbReference type="InParanoid" id="A0A078AP90"/>
<dbReference type="GO" id="GO:0004143">
    <property type="term" value="F:ATP-dependent diacylglycerol kinase activity"/>
    <property type="evidence" value="ECO:0007669"/>
    <property type="project" value="UniProtKB-EC"/>
</dbReference>
<dbReference type="Gene3D" id="1.10.287.1490">
    <property type="match status" value="1"/>
</dbReference>
<feature type="region of interest" description="Disordered" evidence="8">
    <location>
        <begin position="660"/>
        <end position="726"/>
    </location>
</feature>
<dbReference type="InterPro" id="IPR000756">
    <property type="entry name" value="Diacylglycerol_kin_accessory"/>
</dbReference>
<comment type="similarity">
    <text evidence="1">Belongs to the eukaryotic diacylglycerol kinase family.</text>
</comment>
<keyword evidence="6" id="KW-0067">ATP-binding</keyword>
<feature type="compositionally biased region" description="Basic and acidic residues" evidence="8">
    <location>
        <begin position="688"/>
        <end position="698"/>
    </location>
</feature>
<accession>A0A078AP90</accession>
<dbReference type="SMART" id="SM00046">
    <property type="entry name" value="DAGKc"/>
    <property type="match status" value="1"/>
</dbReference>
<dbReference type="InterPro" id="IPR001206">
    <property type="entry name" value="Diacylglycerol_kinase_cat_dom"/>
</dbReference>
<feature type="coiled-coil region" evidence="7">
    <location>
        <begin position="5"/>
        <end position="145"/>
    </location>
</feature>
<keyword evidence="5" id="KW-0418">Kinase</keyword>
<dbReference type="Gene3D" id="3.40.50.10330">
    <property type="entry name" value="Probable inorganic polyphosphate/atp-NAD kinase, domain 1"/>
    <property type="match status" value="1"/>
</dbReference>
<dbReference type="InterPro" id="IPR016064">
    <property type="entry name" value="NAD/diacylglycerol_kinase_sf"/>
</dbReference>
<dbReference type="Pfam" id="PF00609">
    <property type="entry name" value="DAGK_acc"/>
    <property type="match status" value="1"/>
</dbReference>
<dbReference type="Pfam" id="PF00781">
    <property type="entry name" value="DAGK_cat"/>
    <property type="match status" value="1"/>
</dbReference>
<proteinExistence type="inferred from homology"/>
<keyword evidence="11" id="KW-1185">Reference proteome</keyword>
<dbReference type="PROSITE" id="PS50146">
    <property type="entry name" value="DAGK"/>
    <property type="match status" value="1"/>
</dbReference>
<dbReference type="GO" id="GO:0007200">
    <property type="term" value="P:phospholipase C-activating G protein-coupled receptor signaling pathway"/>
    <property type="evidence" value="ECO:0007669"/>
    <property type="project" value="InterPro"/>
</dbReference>
<dbReference type="EC" id="2.7.1.107" evidence="2"/>
<protein>
    <recommendedName>
        <fullName evidence="2">diacylglycerol kinase (ATP)</fullName>
        <ecNumber evidence="2">2.7.1.107</ecNumber>
    </recommendedName>
</protein>
<evidence type="ECO:0000313" key="10">
    <source>
        <dbReference type="EMBL" id="CDW82778.1"/>
    </source>
</evidence>
<evidence type="ECO:0000256" key="7">
    <source>
        <dbReference type="SAM" id="Coils"/>
    </source>
</evidence>
<dbReference type="AlphaFoldDB" id="A0A078AP90"/>
<reference evidence="10 11" key="1">
    <citation type="submission" date="2014-06" db="EMBL/GenBank/DDBJ databases">
        <authorList>
            <person name="Swart Estienne"/>
        </authorList>
    </citation>
    <scope>NUCLEOTIDE SEQUENCE [LARGE SCALE GENOMIC DNA]</scope>
    <source>
        <strain evidence="10 11">130c</strain>
    </source>
</reference>